<dbReference type="PROSITE" id="PS00107">
    <property type="entry name" value="PROTEIN_KINASE_ATP"/>
    <property type="match status" value="1"/>
</dbReference>
<evidence type="ECO:0000259" key="2">
    <source>
        <dbReference type="PROSITE" id="PS50011"/>
    </source>
</evidence>
<dbReference type="AlphaFoldDB" id="U9TZC9"/>
<dbReference type="PANTHER" id="PTHR44329">
    <property type="entry name" value="SERINE/THREONINE-PROTEIN KINASE TNNI3K-RELATED"/>
    <property type="match status" value="1"/>
</dbReference>
<dbReference type="SUPFAM" id="SSF56112">
    <property type="entry name" value="Protein kinase-like (PK-like)"/>
    <property type="match status" value="1"/>
</dbReference>
<dbReference type="VEuPathDB" id="FungiDB:RhiirFUN_021630"/>
<keyword evidence="1" id="KW-0067">ATP-binding</keyword>
<proteinExistence type="predicted"/>
<dbReference type="Pfam" id="PF00069">
    <property type="entry name" value="Pkinase"/>
    <property type="match status" value="2"/>
</dbReference>
<reference evidence="3" key="1">
    <citation type="submission" date="2013-07" db="EMBL/GenBank/DDBJ databases">
        <title>The genome of an arbuscular mycorrhizal fungus provides insights into the evolution of the oldest plant symbiosis.</title>
        <authorList>
            <consortium name="DOE Joint Genome Institute"/>
            <person name="Tisserant E."/>
            <person name="Malbreil M."/>
            <person name="Kuo A."/>
            <person name="Kohler A."/>
            <person name="Symeonidi A."/>
            <person name="Balestrini R."/>
            <person name="Charron P."/>
            <person name="Duensing N."/>
            <person name="Frei-dit-Frey N."/>
            <person name="Gianinazzi-Pearson V."/>
            <person name="Gilbert B."/>
            <person name="Handa Y."/>
            <person name="Hijri M."/>
            <person name="Kaul R."/>
            <person name="Kawaguchi M."/>
            <person name="Krajinski F."/>
            <person name="Lammers P."/>
            <person name="Lapierre D."/>
            <person name="Masclaux F.G."/>
            <person name="Murat C."/>
            <person name="Morin E."/>
            <person name="Ndikumana S."/>
            <person name="Pagni M."/>
            <person name="Petitpierre D."/>
            <person name="Requena N."/>
            <person name="Rosikiewicz P."/>
            <person name="Riley R."/>
            <person name="Saito K."/>
            <person name="San Clemente H."/>
            <person name="Shapiro H."/>
            <person name="van Tuinen D."/>
            <person name="Becard G."/>
            <person name="Bonfante P."/>
            <person name="Paszkowski U."/>
            <person name="Shachar-Hill Y."/>
            <person name="Young J.P."/>
            <person name="Sanders I.R."/>
            <person name="Henrissat B."/>
            <person name="Rensing S.A."/>
            <person name="Grigoriev I.V."/>
            <person name="Corradi N."/>
            <person name="Roux C."/>
            <person name="Martin F."/>
        </authorList>
    </citation>
    <scope>NUCLEOTIDE SEQUENCE</scope>
    <source>
        <strain evidence="3">DAOM 197198</strain>
    </source>
</reference>
<dbReference type="EMBL" id="KI288867">
    <property type="protein sequence ID" value="ESA08741.1"/>
    <property type="molecule type" value="Genomic_DNA"/>
</dbReference>
<sequence>MSNNIEIEGINWIEEAISKKHIKYYEYEYFYNIKEIGTGGFGKVCRAKWKHSNKYLALKSFYNFNDATVKEVVHELKLHREVDFNDNIIRFYGITASNQENENSQSKNYLLVMEYADGHSGNVLVHHNTIKLADFGLSKRIGEGSKSQASLYGVIPYVDPRRFMRRRKNNENKTQLSSLDEKSDIYSIGVLLWEISSGKPPFYVEDEQYDIDLALEISQGLRETIVPNTPVEYSNLYIGNYYFFFMPVCQTN</sequence>
<evidence type="ECO:0000313" key="3">
    <source>
        <dbReference type="EMBL" id="ESA08741.1"/>
    </source>
</evidence>
<dbReference type="GO" id="GO:0004674">
    <property type="term" value="F:protein serine/threonine kinase activity"/>
    <property type="evidence" value="ECO:0007669"/>
    <property type="project" value="TreeGrafter"/>
</dbReference>
<evidence type="ECO:0000256" key="1">
    <source>
        <dbReference type="PROSITE-ProRule" id="PRU10141"/>
    </source>
</evidence>
<accession>U9TZC9</accession>
<dbReference type="PROSITE" id="PS50011">
    <property type="entry name" value="PROTEIN_KINASE_DOM"/>
    <property type="match status" value="1"/>
</dbReference>
<organism evidence="3">
    <name type="scientific">Rhizophagus irregularis (strain DAOM 181602 / DAOM 197198 / MUCL 43194)</name>
    <name type="common">Arbuscular mycorrhizal fungus</name>
    <name type="synonym">Glomus intraradices</name>
    <dbReference type="NCBI Taxonomy" id="747089"/>
    <lineage>
        <taxon>Eukaryota</taxon>
        <taxon>Fungi</taxon>
        <taxon>Fungi incertae sedis</taxon>
        <taxon>Mucoromycota</taxon>
        <taxon>Glomeromycotina</taxon>
        <taxon>Glomeromycetes</taxon>
        <taxon>Glomerales</taxon>
        <taxon>Glomeraceae</taxon>
        <taxon>Rhizophagus</taxon>
    </lineage>
</organism>
<gene>
    <name evidence="3" type="ORF">GLOINDRAFT_31353</name>
</gene>
<dbReference type="InterPro" id="IPR000719">
    <property type="entry name" value="Prot_kinase_dom"/>
</dbReference>
<dbReference type="Gene3D" id="1.10.510.10">
    <property type="entry name" value="Transferase(Phosphotransferase) domain 1"/>
    <property type="match status" value="2"/>
</dbReference>
<feature type="domain" description="Protein kinase" evidence="2">
    <location>
        <begin position="30"/>
        <end position="252"/>
    </location>
</feature>
<dbReference type="InterPro" id="IPR051681">
    <property type="entry name" value="Ser/Thr_Kinases-Pseudokinases"/>
</dbReference>
<name>U9TZC9_RHIID</name>
<keyword evidence="1" id="KW-0547">Nucleotide-binding</keyword>
<protein>
    <recommendedName>
        <fullName evidence="2">Protein kinase domain-containing protein</fullName>
    </recommendedName>
</protein>
<feature type="binding site" evidence="1">
    <location>
        <position position="59"/>
    </location>
    <ligand>
        <name>ATP</name>
        <dbReference type="ChEBI" id="CHEBI:30616"/>
    </ligand>
</feature>
<dbReference type="PANTHER" id="PTHR44329:SF214">
    <property type="entry name" value="PROTEIN KINASE DOMAIN-CONTAINING PROTEIN"/>
    <property type="match status" value="1"/>
</dbReference>
<dbReference type="GO" id="GO:0005524">
    <property type="term" value="F:ATP binding"/>
    <property type="evidence" value="ECO:0007669"/>
    <property type="project" value="UniProtKB-UniRule"/>
</dbReference>
<dbReference type="InterPro" id="IPR017441">
    <property type="entry name" value="Protein_kinase_ATP_BS"/>
</dbReference>
<dbReference type="eggNOG" id="KOG0192">
    <property type="taxonomic scope" value="Eukaryota"/>
</dbReference>
<dbReference type="HOGENOM" id="CLU_000288_7_0_1"/>
<dbReference type="InterPro" id="IPR011009">
    <property type="entry name" value="Kinase-like_dom_sf"/>
</dbReference>